<name>A0A0P4REL7_9ACTN</name>
<evidence type="ECO:0000256" key="5">
    <source>
        <dbReference type="PIRSR" id="PIRSR037238-1"/>
    </source>
</evidence>
<keyword evidence="8" id="KW-1185">Reference proteome</keyword>
<dbReference type="SUPFAM" id="SSF53187">
    <property type="entry name" value="Zn-dependent exopeptidases"/>
    <property type="match status" value="1"/>
</dbReference>
<feature type="domain" description="Peptidase M20 dimerisation" evidence="6">
    <location>
        <begin position="172"/>
        <end position="268"/>
    </location>
</feature>
<proteinExistence type="predicted"/>
<evidence type="ECO:0000256" key="1">
    <source>
        <dbReference type="ARBA" id="ARBA00001947"/>
    </source>
</evidence>
<dbReference type="EMBL" id="BBNO01000008">
    <property type="protein sequence ID" value="GAO11298.1"/>
    <property type="molecule type" value="Genomic_DNA"/>
</dbReference>
<evidence type="ECO:0000256" key="2">
    <source>
        <dbReference type="ARBA" id="ARBA00022723"/>
    </source>
</evidence>
<keyword evidence="7" id="KW-0645">Protease</keyword>
<comment type="cofactor">
    <cofactor evidence="1">
        <name>Zn(2+)</name>
        <dbReference type="ChEBI" id="CHEBI:29105"/>
    </cofactor>
</comment>
<dbReference type="InterPro" id="IPR002933">
    <property type="entry name" value="Peptidase_M20"/>
</dbReference>
<dbReference type="AlphaFoldDB" id="A0A0P4REL7"/>
<dbReference type="Proteomes" id="UP000048965">
    <property type="component" value="Unassembled WGS sequence"/>
</dbReference>
<evidence type="ECO:0000256" key="3">
    <source>
        <dbReference type="ARBA" id="ARBA00022801"/>
    </source>
</evidence>
<evidence type="ECO:0000256" key="4">
    <source>
        <dbReference type="ARBA" id="ARBA00022833"/>
    </source>
</evidence>
<dbReference type="SUPFAM" id="SSF55031">
    <property type="entry name" value="Bacterial exopeptidase dimerisation domain"/>
    <property type="match status" value="1"/>
</dbReference>
<keyword evidence="7" id="KW-0121">Carboxypeptidase</keyword>
<dbReference type="Pfam" id="PF07687">
    <property type="entry name" value="M20_dimer"/>
    <property type="match status" value="1"/>
</dbReference>
<evidence type="ECO:0000259" key="6">
    <source>
        <dbReference type="Pfam" id="PF07687"/>
    </source>
</evidence>
<dbReference type="PANTHER" id="PTHR43808:SF9">
    <property type="entry name" value="BLL0789 PROTEIN"/>
    <property type="match status" value="1"/>
</dbReference>
<dbReference type="InterPro" id="IPR001261">
    <property type="entry name" value="ArgE/DapE_CS"/>
</dbReference>
<dbReference type="GO" id="GO:0004180">
    <property type="term" value="F:carboxypeptidase activity"/>
    <property type="evidence" value="ECO:0007669"/>
    <property type="project" value="UniProtKB-KW"/>
</dbReference>
<gene>
    <name evidence="7" type="ORF">TPA0598_08_02090</name>
</gene>
<organism evidence="7 8">
    <name type="scientific">Streptomyces lydicamycinicus</name>
    <dbReference type="NCBI Taxonomy" id="1546107"/>
    <lineage>
        <taxon>Bacteria</taxon>
        <taxon>Bacillati</taxon>
        <taxon>Actinomycetota</taxon>
        <taxon>Actinomycetes</taxon>
        <taxon>Kitasatosporales</taxon>
        <taxon>Streptomycetaceae</taxon>
        <taxon>Streptomyces</taxon>
    </lineage>
</organism>
<evidence type="ECO:0000313" key="8">
    <source>
        <dbReference type="Proteomes" id="UP000048965"/>
    </source>
</evidence>
<dbReference type="Gene3D" id="3.30.70.360">
    <property type="match status" value="1"/>
</dbReference>
<evidence type="ECO:0000313" key="7">
    <source>
        <dbReference type="EMBL" id="GAO11298.1"/>
    </source>
</evidence>
<dbReference type="InterPro" id="IPR050072">
    <property type="entry name" value="Peptidase_M20A"/>
</dbReference>
<dbReference type="PIRSF" id="PIRSF037238">
    <property type="entry name" value="Carboxypeptidase_G2"/>
    <property type="match status" value="1"/>
</dbReference>
<feature type="active site" evidence="5">
    <location>
        <position position="81"/>
    </location>
</feature>
<keyword evidence="2" id="KW-0479">Metal-binding</keyword>
<feature type="active site" description="Proton acceptor" evidence="5">
    <location>
        <position position="137"/>
    </location>
</feature>
<protein>
    <submittedName>
        <fullName evidence="7">Putative carboxypeptidase</fullName>
    </submittedName>
</protein>
<dbReference type="InterPro" id="IPR036264">
    <property type="entry name" value="Bact_exopeptidase_dim_dom"/>
</dbReference>
<dbReference type="Pfam" id="PF01546">
    <property type="entry name" value="Peptidase_M20"/>
    <property type="match status" value="1"/>
</dbReference>
<keyword evidence="4" id="KW-0862">Zinc</keyword>
<sequence length="375" mass="38000">MTPHHTADADIDAMIEDLRTLVEVESPSRDLDALRASAKTVAAVIERRLGGQAVLVESDAGPHVHWSGGGDPKVLILGHHDTVFPLGTLARRPFTVADGRATGPGVFDMLGGLVQAIHGVELAEDGSGVEILVTADEEVGSHSSRALIEERALACGAVLVGEGAAEGGALKTGRKGCGTFHVAITGRASHAGLEPAAGVNALIEAAHQVLDIAALSRPGIGTTVTPTVAAAGTLDNVVPAEATVTVDVRVESAEEKERIEAAFAALAPHLDEAEIAVTGAVGRPPMPESAAAGLFAVAQQLLPGIEAVAVGGGSDGNFTAALGVPTLDGLGAVGGGAHADHEYVVIDAMAERAQLIAGLVNALQHPERNETVRAR</sequence>
<dbReference type="PROSITE" id="PS00758">
    <property type="entry name" value="ARGE_DAPE_CPG2_1"/>
    <property type="match status" value="1"/>
</dbReference>
<dbReference type="CDD" id="cd03885">
    <property type="entry name" value="M20_CPDG2"/>
    <property type="match status" value="1"/>
</dbReference>
<reference evidence="8" key="1">
    <citation type="submission" date="2014-09" db="EMBL/GenBank/DDBJ databases">
        <title>Whole genome shotgun sequence of Streptomyces sp. NBRC 110027.</title>
        <authorList>
            <person name="Komaki H."/>
            <person name="Ichikawa N."/>
            <person name="Katano-Makiyama Y."/>
            <person name="Hosoyama A."/>
            <person name="Hashimoto M."/>
            <person name="Uohara A."/>
            <person name="Kitahashi Y."/>
            <person name="Ohji S."/>
            <person name="Kimura A."/>
            <person name="Yamazoe A."/>
            <person name="Igarashi Y."/>
            <person name="Fujita N."/>
        </authorList>
    </citation>
    <scope>NUCLEOTIDE SEQUENCE [LARGE SCALE GENOMIC DNA]</scope>
    <source>
        <strain evidence="8">NBRC 110027</strain>
    </source>
</reference>
<comment type="caution">
    <text evidence="7">The sequence shown here is derived from an EMBL/GenBank/DDBJ whole genome shotgun (WGS) entry which is preliminary data.</text>
</comment>
<reference evidence="7 8" key="2">
    <citation type="journal article" date="2015" name="Stand. Genomic Sci.">
        <title>Draft genome sequence of marine-derived Streptomyces sp. TP-A0598, a producer of anti-MRSA antibiotic lydicamycins.</title>
        <authorList>
            <person name="Komaki H."/>
            <person name="Ichikawa N."/>
            <person name="Hosoyama A."/>
            <person name="Fujita N."/>
            <person name="Igarashi Y."/>
        </authorList>
    </citation>
    <scope>NUCLEOTIDE SEQUENCE [LARGE SCALE GENOMIC DNA]</scope>
    <source>
        <strain evidence="7 8">NBRC 110027</strain>
    </source>
</reference>
<dbReference type="InterPro" id="IPR011650">
    <property type="entry name" value="Peptidase_M20_dimer"/>
</dbReference>
<dbReference type="GO" id="GO:0046872">
    <property type="term" value="F:metal ion binding"/>
    <property type="evidence" value="ECO:0007669"/>
    <property type="project" value="UniProtKB-KW"/>
</dbReference>
<keyword evidence="3" id="KW-0378">Hydrolase</keyword>
<dbReference type="Gene3D" id="3.40.630.10">
    <property type="entry name" value="Zn peptidases"/>
    <property type="match status" value="1"/>
</dbReference>
<accession>A0A0P4REL7</accession>
<dbReference type="InterPro" id="IPR017150">
    <property type="entry name" value="Pept_M20_glutamate_carboxypep"/>
</dbReference>
<dbReference type="PANTHER" id="PTHR43808">
    <property type="entry name" value="ACETYLORNITHINE DEACETYLASE"/>
    <property type="match status" value="1"/>
</dbReference>